<keyword evidence="3" id="KW-1185">Reference proteome</keyword>
<gene>
    <name evidence="2" type="ORF">ADL29_20160</name>
</gene>
<dbReference type="InterPro" id="IPR007278">
    <property type="entry name" value="DUF397"/>
</dbReference>
<comment type="caution">
    <text evidence="2">The sequence shown here is derived from an EMBL/GenBank/DDBJ whole genome shotgun (WGS) entry which is preliminary data.</text>
</comment>
<dbReference type="PATRIC" id="fig|66876.3.peg.4432"/>
<dbReference type="RefSeq" id="WP_053925028.1">
    <property type="nucleotide sequence ID" value="NZ_LGKG01000141.1"/>
</dbReference>
<sequence length="98" mass="10240">MASIRVDLSTANWRKSSYSNGDRGLCVEVAEGFLGAARWGGISYCNGSGGNCIEVANNHPGLVPVRDTKTAPDGPTVIIPAAAWARFVTAVKADTFLA</sequence>
<dbReference type="EMBL" id="LGKG01000141">
    <property type="protein sequence ID" value="KPC62103.1"/>
    <property type="molecule type" value="Genomic_DNA"/>
</dbReference>
<protein>
    <submittedName>
        <fullName evidence="2">Toxin</fullName>
    </submittedName>
</protein>
<dbReference type="Proteomes" id="UP000037982">
    <property type="component" value="Unassembled WGS sequence"/>
</dbReference>
<organism evidence="2 3">
    <name type="scientific">Streptomyces chattanoogensis</name>
    <dbReference type="NCBI Taxonomy" id="66876"/>
    <lineage>
        <taxon>Bacteria</taxon>
        <taxon>Bacillati</taxon>
        <taxon>Actinomycetota</taxon>
        <taxon>Actinomycetes</taxon>
        <taxon>Kitasatosporales</taxon>
        <taxon>Streptomycetaceae</taxon>
        <taxon>Streptomyces</taxon>
    </lineage>
</organism>
<dbReference type="AlphaFoldDB" id="A0A0N1JWP4"/>
<name>A0A0N1JWP4_9ACTN</name>
<proteinExistence type="predicted"/>
<evidence type="ECO:0000313" key="3">
    <source>
        <dbReference type="Proteomes" id="UP000037982"/>
    </source>
</evidence>
<evidence type="ECO:0000259" key="1">
    <source>
        <dbReference type="Pfam" id="PF04149"/>
    </source>
</evidence>
<dbReference type="Pfam" id="PF04149">
    <property type="entry name" value="DUF397"/>
    <property type="match status" value="2"/>
</dbReference>
<feature type="domain" description="DUF397" evidence="1">
    <location>
        <begin position="11"/>
        <end position="31"/>
    </location>
</feature>
<reference evidence="3" key="1">
    <citation type="submission" date="2015-07" db="EMBL/GenBank/DDBJ databases">
        <authorList>
            <person name="Ju K.-S."/>
            <person name="Doroghazi J.R."/>
            <person name="Metcalf W.W."/>
        </authorList>
    </citation>
    <scope>NUCLEOTIDE SEQUENCE [LARGE SCALE GENOMIC DNA]</scope>
    <source>
        <strain evidence="3">NRRL ISP-5002</strain>
    </source>
</reference>
<accession>A0A0N1JWP4</accession>
<feature type="domain" description="DUF397" evidence="1">
    <location>
        <begin position="43"/>
        <end position="92"/>
    </location>
</feature>
<evidence type="ECO:0000313" key="2">
    <source>
        <dbReference type="EMBL" id="KPC62103.1"/>
    </source>
</evidence>